<evidence type="ECO:0000259" key="2">
    <source>
        <dbReference type="Pfam" id="PF13966"/>
    </source>
</evidence>
<keyword evidence="3" id="KW-0808">Transferase</keyword>
<evidence type="ECO:0000313" key="4">
    <source>
        <dbReference type="Proteomes" id="UP000265520"/>
    </source>
</evidence>
<feature type="transmembrane region" description="Helical" evidence="1">
    <location>
        <begin position="69"/>
        <end position="93"/>
    </location>
</feature>
<name>A0A392LYT4_9FABA</name>
<sequence>MESMWVMVLLIRRRLFLNVRLEDCRLSILGSRWGANPRRVSTWNPVLEVLQKRLASWKNKYVSLGGRVVLLNSVLAAIPIFYLSLFKIPVGVWKKIIRLQRRFLWGGAAGASKIPWVGWLDVCRTKKEGGLGVKDLRIMNISLLAKWKWRLLSEGDSIWKNVLRDKYGGGENGMVWMSRVLSSAKASPWWNDLMTIGVVAGADHLHGIFFKKIGNGGATSFWHDSWLGPQPLKEVFPRLFLLSVQKECSVLEVGQLISGRWEWGVRWRRNLFVWEEELRDSLLEVLTPIQLSNSKDEWRCHYANGGLFSVSSLYKYLAGRIIPPISWDPELVRDLGYLWESFAPSKVVVFSWQLLLRRLPIRVNLAKRGIVDHGSKSFCVLCPMNLECEGHLFGWCAFASSL</sequence>
<evidence type="ECO:0000313" key="3">
    <source>
        <dbReference type="EMBL" id="MCH80143.1"/>
    </source>
</evidence>
<dbReference type="Pfam" id="PF13966">
    <property type="entry name" value="zf-RVT"/>
    <property type="match status" value="1"/>
</dbReference>
<feature type="domain" description="Reverse transcriptase zinc-binding" evidence="2">
    <location>
        <begin position="308"/>
        <end position="401"/>
    </location>
</feature>
<evidence type="ECO:0000256" key="1">
    <source>
        <dbReference type="SAM" id="Phobius"/>
    </source>
</evidence>
<dbReference type="EMBL" id="LXQA010000729">
    <property type="protein sequence ID" value="MCH80143.1"/>
    <property type="molecule type" value="Genomic_DNA"/>
</dbReference>
<organism evidence="3 4">
    <name type="scientific">Trifolium medium</name>
    <dbReference type="NCBI Taxonomy" id="97028"/>
    <lineage>
        <taxon>Eukaryota</taxon>
        <taxon>Viridiplantae</taxon>
        <taxon>Streptophyta</taxon>
        <taxon>Embryophyta</taxon>
        <taxon>Tracheophyta</taxon>
        <taxon>Spermatophyta</taxon>
        <taxon>Magnoliopsida</taxon>
        <taxon>eudicotyledons</taxon>
        <taxon>Gunneridae</taxon>
        <taxon>Pentapetalae</taxon>
        <taxon>rosids</taxon>
        <taxon>fabids</taxon>
        <taxon>Fabales</taxon>
        <taxon>Fabaceae</taxon>
        <taxon>Papilionoideae</taxon>
        <taxon>50 kb inversion clade</taxon>
        <taxon>NPAAA clade</taxon>
        <taxon>Hologalegina</taxon>
        <taxon>IRL clade</taxon>
        <taxon>Trifolieae</taxon>
        <taxon>Trifolium</taxon>
    </lineage>
</organism>
<keyword evidence="4" id="KW-1185">Reference proteome</keyword>
<comment type="caution">
    <text evidence="3">The sequence shown here is derived from an EMBL/GenBank/DDBJ whole genome shotgun (WGS) entry which is preliminary data.</text>
</comment>
<keyword evidence="1" id="KW-0472">Membrane</keyword>
<dbReference type="AlphaFoldDB" id="A0A392LYT4"/>
<reference evidence="3 4" key="1">
    <citation type="journal article" date="2018" name="Front. Plant Sci.">
        <title>Red Clover (Trifolium pratense) and Zigzag Clover (T. medium) - A Picture of Genomic Similarities and Differences.</title>
        <authorList>
            <person name="Dluhosova J."/>
            <person name="Istvanek J."/>
            <person name="Nedelnik J."/>
            <person name="Repkova J."/>
        </authorList>
    </citation>
    <scope>NUCLEOTIDE SEQUENCE [LARGE SCALE GENOMIC DNA]</scope>
    <source>
        <strain evidence="4">cv. 10/8</strain>
        <tissue evidence="3">Leaf</tissue>
    </source>
</reference>
<dbReference type="PANTHER" id="PTHR33116">
    <property type="entry name" value="REVERSE TRANSCRIPTASE ZINC-BINDING DOMAIN-CONTAINING PROTEIN-RELATED-RELATED"/>
    <property type="match status" value="1"/>
</dbReference>
<keyword evidence="3" id="KW-0548">Nucleotidyltransferase</keyword>
<accession>A0A392LYT4</accession>
<dbReference type="PANTHER" id="PTHR33116:SF78">
    <property type="entry name" value="OS12G0587133 PROTEIN"/>
    <property type="match status" value="1"/>
</dbReference>
<dbReference type="Proteomes" id="UP000265520">
    <property type="component" value="Unassembled WGS sequence"/>
</dbReference>
<keyword evidence="1" id="KW-1133">Transmembrane helix</keyword>
<proteinExistence type="predicted"/>
<keyword evidence="1" id="KW-0812">Transmembrane</keyword>
<protein>
    <submittedName>
        <fullName evidence="3">LINE-1 reverse transcriptase like</fullName>
    </submittedName>
</protein>
<dbReference type="GO" id="GO:0003964">
    <property type="term" value="F:RNA-directed DNA polymerase activity"/>
    <property type="evidence" value="ECO:0007669"/>
    <property type="project" value="UniProtKB-KW"/>
</dbReference>
<keyword evidence="3" id="KW-0695">RNA-directed DNA polymerase</keyword>
<gene>
    <name evidence="3" type="ORF">A2U01_0000905</name>
</gene>
<dbReference type="InterPro" id="IPR026960">
    <property type="entry name" value="RVT-Znf"/>
</dbReference>